<proteinExistence type="predicted"/>
<accession>A0A6A6YIL5</accession>
<dbReference type="AlphaFoldDB" id="A0A6A6YIL5"/>
<dbReference type="EMBL" id="MU003703">
    <property type="protein sequence ID" value="KAF2808641.1"/>
    <property type="molecule type" value="Genomic_DNA"/>
</dbReference>
<dbReference type="GeneID" id="54461225"/>
<evidence type="ECO:0000313" key="1">
    <source>
        <dbReference type="EMBL" id="KAF2808641.1"/>
    </source>
</evidence>
<reference evidence="3" key="3">
    <citation type="submission" date="2025-04" db="UniProtKB">
        <authorList>
            <consortium name="RefSeq"/>
        </authorList>
    </citation>
    <scope>IDENTIFICATION</scope>
    <source>
        <strain evidence="3">CBS 304.34</strain>
    </source>
</reference>
<keyword evidence="2" id="KW-1185">Reference proteome</keyword>
<protein>
    <submittedName>
        <fullName evidence="1 3">Uncharacterized protein</fullName>
    </submittedName>
</protein>
<reference evidence="3" key="2">
    <citation type="submission" date="2020-04" db="EMBL/GenBank/DDBJ databases">
        <authorList>
            <consortium name="NCBI Genome Project"/>
        </authorList>
    </citation>
    <scope>NUCLEOTIDE SEQUENCE</scope>
    <source>
        <strain evidence="3">CBS 304.34</strain>
    </source>
</reference>
<evidence type="ECO:0000313" key="2">
    <source>
        <dbReference type="Proteomes" id="UP000504636"/>
    </source>
</evidence>
<gene>
    <name evidence="1 3" type="ORF">BDZ99DRAFT_464485</name>
</gene>
<reference evidence="1 3" key="1">
    <citation type="journal article" date="2020" name="Stud. Mycol.">
        <title>101 Dothideomycetes genomes: a test case for predicting lifestyles and emergence of pathogens.</title>
        <authorList>
            <person name="Haridas S."/>
            <person name="Albert R."/>
            <person name="Binder M."/>
            <person name="Bloem J."/>
            <person name="Labutti K."/>
            <person name="Salamov A."/>
            <person name="Andreopoulos B."/>
            <person name="Baker S."/>
            <person name="Barry K."/>
            <person name="Bills G."/>
            <person name="Bluhm B."/>
            <person name="Cannon C."/>
            <person name="Castanera R."/>
            <person name="Culley D."/>
            <person name="Daum C."/>
            <person name="Ezra D."/>
            <person name="Gonzalez J."/>
            <person name="Henrissat B."/>
            <person name="Kuo A."/>
            <person name="Liang C."/>
            <person name="Lipzen A."/>
            <person name="Lutzoni F."/>
            <person name="Magnuson J."/>
            <person name="Mondo S."/>
            <person name="Nolan M."/>
            <person name="Ohm R."/>
            <person name="Pangilinan J."/>
            <person name="Park H.-J."/>
            <person name="Ramirez L."/>
            <person name="Alfaro M."/>
            <person name="Sun H."/>
            <person name="Tritt A."/>
            <person name="Yoshinaga Y."/>
            <person name="Zwiers L.-H."/>
            <person name="Turgeon B."/>
            <person name="Goodwin S."/>
            <person name="Spatafora J."/>
            <person name="Crous P."/>
            <person name="Grigoriev I."/>
        </authorList>
    </citation>
    <scope>NUCLEOTIDE SEQUENCE</scope>
    <source>
        <strain evidence="1 3">CBS 304.34</strain>
    </source>
</reference>
<sequence>MRKRWIGGGVFKIEGLSAPWRTAVLQWILVHDVLYLQTLLTLFTTSTPSRNAARRRSTSAGSEWPSVILVVIINER</sequence>
<dbReference type="Proteomes" id="UP000504636">
    <property type="component" value="Unplaced"/>
</dbReference>
<evidence type="ECO:0000313" key="3">
    <source>
        <dbReference type="RefSeq" id="XP_033575605.1"/>
    </source>
</evidence>
<name>A0A6A6YIL5_9PEZI</name>
<organism evidence="1">
    <name type="scientific">Mytilinidion resinicola</name>
    <dbReference type="NCBI Taxonomy" id="574789"/>
    <lineage>
        <taxon>Eukaryota</taxon>
        <taxon>Fungi</taxon>
        <taxon>Dikarya</taxon>
        <taxon>Ascomycota</taxon>
        <taxon>Pezizomycotina</taxon>
        <taxon>Dothideomycetes</taxon>
        <taxon>Pleosporomycetidae</taxon>
        <taxon>Mytilinidiales</taxon>
        <taxon>Mytilinidiaceae</taxon>
        <taxon>Mytilinidion</taxon>
    </lineage>
</organism>
<dbReference type="RefSeq" id="XP_033575605.1">
    <property type="nucleotide sequence ID" value="XM_033720332.1"/>
</dbReference>